<dbReference type="RefSeq" id="WP_231820105.1">
    <property type="nucleotide sequence ID" value="NZ_CP082781.1"/>
</dbReference>
<keyword evidence="3" id="KW-1185">Reference proteome</keyword>
<dbReference type="EMBL" id="CP082781">
    <property type="protein sequence ID" value="UGS26390.1"/>
    <property type="molecule type" value="Genomic_DNA"/>
</dbReference>
<name>A0ABY3RTU9_9MICO</name>
<proteinExistence type="predicted"/>
<evidence type="ECO:0000259" key="1">
    <source>
        <dbReference type="Pfam" id="PF04577"/>
    </source>
</evidence>
<organism evidence="2 3">
    <name type="scientific">Microbacterium resistens</name>
    <dbReference type="NCBI Taxonomy" id="156977"/>
    <lineage>
        <taxon>Bacteria</taxon>
        <taxon>Bacillati</taxon>
        <taxon>Actinomycetota</taxon>
        <taxon>Actinomycetes</taxon>
        <taxon>Micrococcales</taxon>
        <taxon>Microbacteriaceae</taxon>
        <taxon>Microbacterium</taxon>
    </lineage>
</organism>
<gene>
    <name evidence="2" type="ORF">K8F61_17460</name>
</gene>
<evidence type="ECO:0000313" key="3">
    <source>
        <dbReference type="Proteomes" id="UP001199642"/>
    </source>
</evidence>
<dbReference type="Pfam" id="PF04577">
    <property type="entry name" value="Glyco_transf_61"/>
    <property type="match status" value="1"/>
</dbReference>
<accession>A0ABY3RTU9</accession>
<reference evidence="2 3" key="1">
    <citation type="submission" date="2023-01" db="EMBL/GenBank/DDBJ databases">
        <title>Characterization of estradiol degrading bacteria Microbacterium sp. MZT7 and reveal degrading genes through genome analysis.</title>
        <authorList>
            <person name="Hao P."/>
            <person name="Gao Y."/>
        </authorList>
    </citation>
    <scope>NUCLEOTIDE SEQUENCE [LARGE SCALE GENOMIC DNA]</scope>
    <source>
        <strain evidence="2 3">MZT7</strain>
    </source>
</reference>
<dbReference type="InterPro" id="IPR049625">
    <property type="entry name" value="Glyco_transf_61_cat"/>
</dbReference>
<protein>
    <submittedName>
        <fullName evidence="2">Glycosyltransferase family 61 protein</fullName>
    </submittedName>
</protein>
<feature type="domain" description="Glycosyltransferase 61 catalytic" evidence="1">
    <location>
        <begin position="71"/>
        <end position="241"/>
    </location>
</feature>
<evidence type="ECO:0000313" key="2">
    <source>
        <dbReference type="EMBL" id="UGS26390.1"/>
    </source>
</evidence>
<dbReference type="Proteomes" id="UP001199642">
    <property type="component" value="Chromosome"/>
</dbReference>
<sequence length="383" mass="43141">MPLRKLSGSEAEWHGGVIDSEGNFVAGHIMKDGRMAAKRDVTSAYPPGEDVEVREEEETVIWGGGRPIDHFGHFLIEMLGRLWYRVENPHRALKVAFTVGDTPPSESFLKILHMTGLADEDMIFVDRPTRFRRVVVPDNSMYLNGVMHVAHTKSVFDKIRSAVTPMELGKIYLTRRQLPPSNVSLDVNEEMLEDFFVSHGYKVVAPEKFSFSDQVALMAGATEVACTLGTLSHLLAFSPDNVRASIFLRDKTTPVPVQWSLARMRNAQVSIVDCLAPLLPTRHNTGLHFFMHTREFDRFTSEQFGVPSAVSSYSAEPFALYSPDQLVSYLREWSTFMQSFPESRLPSLPKLTASNLIRAVSKYVSGVEASPDSLRRIERQYDQ</sequence>